<keyword evidence="3" id="KW-0547">Nucleotide-binding</keyword>
<keyword evidence="4 6" id="KW-0067">ATP-binding</keyword>
<evidence type="ECO:0000313" key="6">
    <source>
        <dbReference type="EMBL" id="BCZ45382.1"/>
    </source>
</evidence>
<dbReference type="EMBL" id="AP024849">
    <property type="protein sequence ID" value="BCZ45382.1"/>
    <property type="molecule type" value="Genomic_DNA"/>
</dbReference>
<evidence type="ECO:0000259" key="5">
    <source>
        <dbReference type="PROSITE" id="PS50893"/>
    </source>
</evidence>
<gene>
    <name evidence="6" type="ORF">psyc5s11_14490</name>
</gene>
<feature type="domain" description="ABC transporter" evidence="5">
    <location>
        <begin position="4"/>
        <end position="220"/>
    </location>
</feature>
<dbReference type="InterPro" id="IPR017871">
    <property type="entry name" value="ABC_transporter-like_CS"/>
</dbReference>
<organism evidence="6 7">
    <name type="scientific">Clostridium gelidum</name>
    <dbReference type="NCBI Taxonomy" id="704125"/>
    <lineage>
        <taxon>Bacteria</taxon>
        <taxon>Bacillati</taxon>
        <taxon>Bacillota</taxon>
        <taxon>Clostridia</taxon>
        <taxon>Eubacteriales</taxon>
        <taxon>Clostridiaceae</taxon>
        <taxon>Clostridium</taxon>
    </lineage>
</organism>
<evidence type="ECO:0000256" key="1">
    <source>
        <dbReference type="ARBA" id="ARBA00005417"/>
    </source>
</evidence>
<dbReference type="CDD" id="cd03255">
    <property type="entry name" value="ABC_MJ0796_LolCDE_FtsE"/>
    <property type="match status" value="1"/>
</dbReference>
<dbReference type="PANTHER" id="PTHR42798">
    <property type="entry name" value="LIPOPROTEIN-RELEASING SYSTEM ATP-BINDING PROTEIN LOLD"/>
    <property type="match status" value="1"/>
</dbReference>
<evidence type="ECO:0000256" key="2">
    <source>
        <dbReference type="ARBA" id="ARBA00022448"/>
    </source>
</evidence>
<accession>A0ABM7T172</accession>
<proteinExistence type="inferred from homology"/>
<evidence type="ECO:0000313" key="7">
    <source>
        <dbReference type="Proteomes" id="UP000824633"/>
    </source>
</evidence>
<dbReference type="PROSITE" id="PS00211">
    <property type="entry name" value="ABC_TRANSPORTER_1"/>
    <property type="match status" value="1"/>
</dbReference>
<evidence type="ECO:0000256" key="4">
    <source>
        <dbReference type="ARBA" id="ARBA00022840"/>
    </source>
</evidence>
<sequence>MYIVKVIELNKTYGKGNTKVDALKNINLSVEEGEFVAIIGPSGSGKSTLMHILGGVDTSTSGSVIIKDNDIAKLDEKRLAIFRRRSIGFIFQQYNLVPVLTVEENISLPLILDNKSVDTKHLEQLLKSLGLYDRRYHLPSELSGGQQQRVAIGRALITKPAIILADEPTGNLDKKNSEEVLNLLKLSVKKYHQTLIMITHDHTIASNADRIINIEDGVVK</sequence>
<dbReference type="Gene3D" id="3.40.50.300">
    <property type="entry name" value="P-loop containing nucleotide triphosphate hydrolases"/>
    <property type="match status" value="1"/>
</dbReference>
<dbReference type="InterPro" id="IPR027417">
    <property type="entry name" value="P-loop_NTPase"/>
</dbReference>
<reference evidence="7" key="1">
    <citation type="submission" date="2021-07" db="EMBL/GenBank/DDBJ databases">
        <title>Complete genome sequencing of a Clostridium isolate.</title>
        <authorList>
            <person name="Ueki A."/>
            <person name="Tonouchi A."/>
        </authorList>
    </citation>
    <scope>NUCLEOTIDE SEQUENCE [LARGE SCALE GENOMIC DNA]</scope>
    <source>
        <strain evidence="7">C5S11</strain>
    </source>
</reference>
<keyword evidence="7" id="KW-1185">Reference proteome</keyword>
<dbReference type="SMART" id="SM00382">
    <property type="entry name" value="AAA"/>
    <property type="match status" value="1"/>
</dbReference>
<dbReference type="Pfam" id="PF00005">
    <property type="entry name" value="ABC_tran"/>
    <property type="match status" value="1"/>
</dbReference>
<dbReference type="InterPro" id="IPR003593">
    <property type="entry name" value="AAA+_ATPase"/>
</dbReference>
<dbReference type="PANTHER" id="PTHR42798:SF6">
    <property type="entry name" value="CELL DIVISION ATP-BINDING PROTEIN FTSE"/>
    <property type="match status" value="1"/>
</dbReference>
<dbReference type="GO" id="GO:0005524">
    <property type="term" value="F:ATP binding"/>
    <property type="evidence" value="ECO:0007669"/>
    <property type="project" value="UniProtKB-KW"/>
</dbReference>
<dbReference type="SUPFAM" id="SSF52540">
    <property type="entry name" value="P-loop containing nucleoside triphosphate hydrolases"/>
    <property type="match status" value="1"/>
</dbReference>
<protein>
    <submittedName>
        <fullName evidence="6">ABC transporter ATP-binding protein</fullName>
    </submittedName>
</protein>
<dbReference type="InterPro" id="IPR003439">
    <property type="entry name" value="ABC_transporter-like_ATP-bd"/>
</dbReference>
<dbReference type="RefSeq" id="WP_224036983.1">
    <property type="nucleotide sequence ID" value="NZ_AP024849.1"/>
</dbReference>
<keyword evidence="2" id="KW-0813">Transport</keyword>
<dbReference type="PROSITE" id="PS50893">
    <property type="entry name" value="ABC_TRANSPORTER_2"/>
    <property type="match status" value="1"/>
</dbReference>
<name>A0ABM7T172_9CLOT</name>
<dbReference type="Proteomes" id="UP000824633">
    <property type="component" value="Chromosome"/>
</dbReference>
<dbReference type="InterPro" id="IPR017911">
    <property type="entry name" value="MacB-like_ATP-bd"/>
</dbReference>
<evidence type="ECO:0000256" key="3">
    <source>
        <dbReference type="ARBA" id="ARBA00022741"/>
    </source>
</evidence>
<comment type="similarity">
    <text evidence="1">Belongs to the ABC transporter superfamily.</text>
</comment>